<dbReference type="GO" id="GO:0004519">
    <property type="term" value="F:endonuclease activity"/>
    <property type="evidence" value="ECO:0007669"/>
    <property type="project" value="UniProtKB-KW"/>
</dbReference>
<dbReference type="InterPro" id="IPR008538">
    <property type="entry name" value="Uma2"/>
</dbReference>
<dbReference type="EMBL" id="VBAN01000428">
    <property type="protein sequence ID" value="TMI78333.1"/>
    <property type="molecule type" value="Genomic_DNA"/>
</dbReference>
<name>A0A537J4B4_9BACT</name>
<keyword evidence="2" id="KW-0378">Hydrolase</keyword>
<dbReference type="PANTHER" id="PTHR34107:SF7">
    <property type="entry name" value="SLR2092 PROTEIN"/>
    <property type="match status" value="1"/>
</dbReference>
<dbReference type="SUPFAM" id="SSF52980">
    <property type="entry name" value="Restriction endonuclease-like"/>
    <property type="match status" value="1"/>
</dbReference>
<dbReference type="AlphaFoldDB" id="A0A537J4B4"/>
<dbReference type="CDD" id="cd06260">
    <property type="entry name" value="DUF820-like"/>
    <property type="match status" value="1"/>
</dbReference>
<dbReference type="PANTHER" id="PTHR34107">
    <property type="entry name" value="SLL0198 PROTEIN-RELATED"/>
    <property type="match status" value="1"/>
</dbReference>
<evidence type="ECO:0000259" key="1">
    <source>
        <dbReference type="Pfam" id="PF05685"/>
    </source>
</evidence>
<dbReference type="Pfam" id="PF05685">
    <property type="entry name" value="Uma2"/>
    <property type="match status" value="1"/>
</dbReference>
<keyword evidence="2" id="KW-0255">Endonuclease</keyword>
<dbReference type="Proteomes" id="UP000318093">
    <property type="component" value="Unassembled WGS sequence"/>
</dbReference>
<dbReference type="Gene3D" id="3.90.1570.10">
    <property type="entry name" value="tt1808, chain A"/>
    <property type="match status" value="1"/>
</dbReference>
<proteinExistence type="predicted"/>
<gene>
    <name evidence="2" type="ORF">E6H03_12250</name>
</gene>
<comment type="caution">
    <text evidence="2">The sequence shown here is derived from an EMBL/GenBank/DDBJ whole genome shotgun (WGS) entry which is preliminary data.</text>
</comment>
<accession>A0A537J4B4</accession>
<organism evidence="2 3">
    <name type="scientific">Candidatus Segetimicrobium genomatis</name>
    <dbReference type="NCBI Taxonomy" id="2569760"/>
    <lineage>
        <taxon>Bacteria</taxon>
        <taxon>Bacillati</taxon>
        <taxon>Candidatus Sysuimicrobiota</taxon>
        <taxon>Candidatus Sysuimicrobiia</taxon>
        <taxon>Candidatus Sysuimicrobiales</taxon>
        <taxon>Candidatus Segetimicrobiaceae</taxon>
        <taxon>Candidatus Segetimicrobium</taxon>
    </lineage>
</organism>
<keyword evidence="2" id="KW-0540">Nuclease</keyword>
<feature type="domain" description="Putative restriction endonuclease" evidence="1">
    <location>
        <begin position="16"/>
        <end position="185"/>
    </location>
</feature>
<protein>
    <submittedName>
        <fullName evidence="2">Uma2 family endonuclease</fullName>
    </submittedName>
</protein>
<dbReference type="InterPro" id="IPR011335">
    <property type="entry name" value="Restrct_endonuc-II-like"/>
</dbReference>
<sequence length="191" mass="21152">MPMAITLTLTHRVTDEELLELSKRNPGYQFESTAKGELVVTPTGMEGGRISAEVLLQLGLWNRHTHAGVVFDSSTGFRLPDSALFAPDASWVRLDRWNALTPEQRKKFGPLCPDAVFEIRSESNTLAELGEKARAYVSNGARIAVLIDPDARAVEVYRPGREAETHRDPATLALDPELPRFVLDLKPIFAS</sequence>
<dbReference type="InterPro" id="IPR012296">
    <property type="entry name" value="Nuclease_put_TT1808"/>
</dbReference>
<evidence type="ECO:0000313" key="3">
    <source>
        <dbReference type="Proteomes" id="UP000318093"/>
    </source>
</evidence>
<evidence type="ECO:0000313" key="2">
    <source>
        <dbReference type="EMBL" id="TMI78333.1"/>
    </source>
</evidence>
<reference evidence="2 3" key="1">
    <citation type="journal article" date="2019" name="Nat. Microbiol.">
        <title>Mediterranean grassland soil C-N compound turnover is dependent on rainfall and depth, and is mediated by genomically divergent microorganisms.</title>
        <authorList>
            <person name="Diamond S."/>
            <person name="Andeer P.F."/>
            <person name="Li Z."/>
            <person name="Crits-Christoph A."/>
            <person name="Burstein D."/>
            <person name="Anantharaman K."/>
            <person name="Lane K.R."/>
            <person name="Thomas B.C."/>
            <person name="Pan C."/>
            <person name="Northen T.R."/>
            <person name="Banfield J.F."/>
        </authorList>
    </citation>
    <scope>NUCLEOTIDE SEQUENCE [LARGE SCALE GENOMIC DNA]</scope>
    <source>
        <strain evidence="2">NP_6</strain>
    </source>
</reference>